<gene>
    <name evidence="13" type="ORF">GC106_7160</name>
</gene>
<evidence type="ECO:0000256" key="3">
    <source>
        <dbReference type="ARBA" id="ARBA00009400"/>
    </source>
</evidence>
<evidence type="ECO:0000259" key="12">
    <source>
        <dbReference type="Pfam" id="PF02749"/>
    </source>
</evidence>
<evidence type="ECO:0000313" key="13">
    <source>
        <dbReference type="EMBL" id="NRN63515.1"/>
    </source>
</evidence>
<dbReference type="EMBL" id="JAAATY010000001">
    <property type="protein sequence ID" value="NRN63515.1"/>
    <property type="molecule type" value="Genomic_DNA"/>
</dbReference>
<dbReference type="InterPro" id="IPR013785">
    <property type="entry name" value="Aldolase_TIM"/>
</dbReference>
<evidence type="ECO:0000256" key="4">
    <source>
        <dbReference type="ARBA" id="ARBA00011944"/>
    </source>
</evidence>
<evidence type="ECO:0000256" key="5">
    <source>
        <dbReference type="ARBA" id="ARBA00022642"/>
    </source>
</evidence>
<reference evidence="13 14" key="1">
    <citation type="submission" date="2020-01" db="EMBL/GenBank/DDBJ databases">
        <title>Kibdelosporangium persica a novel Actinomycetes from a hot desert in Iran.</title>
        <authorList>
            <person name="Safaei N."/>
            <person name="Zaburannyi N."/>
            <person name="Mueller R."/>
            <person name="Wink J."/>
        </authorList>
    </citation>
    <scope>NUCLEOTIDE SEQUENCE [LARGE SCALE GENOMIC DNA]</scope>
    <source>
        <strain evidence="13 14">4NS15</strain>
    </source>
</reference>
<proteinExistence type="inferred from homology"/>
<keyword evidence="5" id="KW-0662">Pyridine nucleotide biosynthesis</keyword>
<dbReference type="InterPro" id="IPR037128">
    <property type="entry name" value="Quinolinate_PRibosylTase_N_sf"/>
</dbReference>
<evidence type="ECO:0000313" key="14">
    <source>
        <dbReference type="Proteomes" id="UP000763557"/>
    </source>
</evidence>
<feature type="domain" description="Quinolinate phosphoribosyl transferase C-terminal" evidence="11">
    <location>
        <begin position="113"/>
        <end position="278"/>
    </location>
</feature>
<dbReference type="InterPro" id="IPR004393">
    <property type="entry name" value="NadC"/>
</dbReference>
<keyword evidence="14" id="KW-1185">Reference proteome</keyword>
<dbReference type="InterPro" id="IPR022412">
    <property type="entry name" value="Quinolinate_PRibosylTrfase_N"/>
</dbReference>
<dbReference type="Pfam" id="PF01729">
    <property type="entry name" value="QRPTase_C"/>
    <property type="match status" value="1"/>
</dbReference>
<dbReference type="SUPFAM" id="SSF51690">
    <property type="entry name" value="Nicotinate/Quinolinate PRTase C-terminal domain-like"/>
    <property type="match status" value="1"/>
</dbReference>
<feature type="domain" description="Quinolinate phosphoribosyl transferase N-terminal" evidence="12">
    <location>
        <begin position="26"/>
        <end position="111"/>
    </location>
</feature>
<evidence type="ECO:0000256" key="10">
    <source>
        <dbReference type="PIRNR" id="PIRNR006250"/>
    </source>
</evidence>
<dbReference type="NCBIfam" id="TIGR00078">
    <property type="entry name" value="nadC"/>
    <property type="match status" value="1"/>
</dbReference>
<evidence type="ECO:0000256" key="2">
    <source>
        <dbReference type="ARBA" id="ARBA00004893"/>
    </source>
</evidence>
<comment type="caution">
    <text evidence="13">The sequence shown here is derived from an EMBL/GenBank/DDBJ whole genome shotgun (WGS) entry which is preliminary data.</text>
</comment>
<dbReference type="InterPro" id="IPR036068">
    <property type="entry name" value="Nicotinate_pribotase-like_C"/>
</dbReference>
<evidence type="ECO:0000256" key="7">
    <source>
        <dbReference type="ARBA" id="ARBA00022679"/>
    </source>
</evidence>
<organism evidence="13 14">
    <name type="scientific">Kibdelosporangium persicum</name>
    <dbReference type="NCBI Taxonomy" id="2698649"/>
    <lineage>
        <taxon>Bacteria</taxon>
        <taxon>Bacillati</taxon>
        <taxon>Actinomycetota</taxon>
        <taxon>Actinomycetes</taxon>
        <taxon>Pseudonocardiales</taxon>
        <taxon>Pseudonocardiaceae</taxon>
        <taxon>Kibdelosporangium</taxon>
    </lineage>
</organism>
<comment type="catalytic activity">
    <reaction evidence="9">
        <text>nicotinate beta-D-ribonucleotide + CO2 + diphosphate = quinolinate + 5-phospho-alpha-D-ribose 1-diphosphate + 2 H(+)</text>
        <dbReference type="Rhea" id="RHEA:12733"/>
        <dbReference type="ChEBI" id="CHEBI:15378"/>
        <dbReference type="ChEBI" id="CHEBI:16526"/>
        <dbReference type="ChEBI" id="CHEBI:29959"/>
        <dbReference type="ChEBI" id="CHEBI:33019"/>
        <dbReference type="ChEBI" id="CHEBI:57502"/>
        <dbReference type="ChEBI" id="CHEBI:58017"/>
        <dbReference type="EC" id="2.4.2.19"/>
    </reaction>
</comment>
<comment type="function">
    <text evidence="1">Involved in the catabolism of quinolinic acid (QA).</text>
</comment>
<evidence type="ECO:0000256" key="8">
    <source>
        <dbReference type="ARBA" id="ARBA00033102"/>
    </source>
</evidence>
<protein>
    <recommendedName>
        <fullName evidence="4">nicotinate-nucleotide diphosphorylase (carboxylating)</fullName>
        <ecNumber evidence="4">2.4.2.19</ecNumber>
    </recommendedName>
    <alternativeName>
        <fullName evidence="8">Quinolinate phosphoribosyltransferase [decarboxylating]</fullName>
    </alternativeName>
</protein>
<dbReference type="PANTHER" id="PTHR32179:SF3">
    <property type="entry name" value="NICOTINATE-NUCLEOTIDE PYROPHOSPHORYLASE [CARBOXYLATING]"/>
    <property type="match status" value="1"/>
</dbReference>
<dbReference type="InterPro" id="IPR027277">
    <property type="entry name" value="NadC/ModD"/>
</dbReference>
<dbReference type="EC" id="2.4.2.19" evidence="4"/>
<dbReference type="SUPFAM" id="SSF54675">
    <property type="entry name" value="Nicotinate/Quinolinate PRTase N-terminal domain-like"/>
    <property type="match status" value="1"/>
</dbReference>
<dbReference type="PIRSF" id="PIRSF006250">
    <property type="entry name" value="NadC_ModD"/>
    <property type="match status" value="1"/>
</dbReference>
<dbReference type="PANTHER" id="PTHR32179">
    <property type="entry name" value="NICOTINATE-NUCLEOTIDE PYROPHOSPHORYLASE [CARBOXYLATING]"/>
    <property type="match status" value="1"/>
</dbReference>
<dbReference type="Gene3D" id="3.90.1170.20">
    <property type="entry name" value="Quinolinate phosphoribosyl transferase, N-terminal domain"/>
    <property type="match status" value="1"/>
</dbReference>
<dbReference type="Gene3D" id="3.20.20.70">
    <property type="entry name" value="Aldolase class I"/>
    <property type="match status" value="1"/>
</dbReference>
<dbReference type="CDD" id="cd01572">
    <property type="entry name" value="QPRTase"/>
    <property type="match status" value="1"/>
</dbReference>
<evidence type="ECO:0000256" key="1">
    <source>
        <dbReference type="ARBA" id="ARBA00003237"/>
    </source>
</evidence>
<evidence type="ECO:0000256" key="9">
    <source>
        <dbReference type="ARBA" id="ARBA00047445"/>
    </source>
</evidence>
<evidence type="ECO:0000259" key="11">
    <source>
        <dbReference type="Pfam" id="PF01729"/>
    </source>
</evidence>
<comment type="pathway">
    <text evidence="2">Cofactor biosynthesis; NAD(+) biosynthesis; nicotinate D-ribonucleotide from quinolinate: step 1/1.</text>
</comment>
<dbReference type="Pfam" id="PF02749">
    <property type="entry name" value="QRPTase_N"/>
    <property type="match status" value="1"/>
</dbReference>
<sequence>MNKDEMAEAVAVADRALAEDLRYGPDVTTEATVPADAIGTAAITPRKTGVLAGNEVALAVFRRRVEDLDVLTHAPDGIAMTPGEPVLVVRGSLRGLLTAERTALNLVSHLSGVASLTKAWVDAIAGTGCVIRDTRKTMPGLRLLEKHAVRMGGGQNHRLGLGDAVLIKDNHVLAAGSITAAFTAAKQHAPNLPCEVEVDTLEQLEEALGLGVELVLLDNFTPAQCAEAVRMAAGGRTELEASGGLTLAVARAYAETGVHYLAVGGLTHSAPIVDIGMDLAPVKTTAGANAAR</sequence>
<comment type="similarity">
    <text evidence="3 10">Belongs to the NadC/ModD family.</text>
</comment>
<dbReference type="Proteomes" id="UP000763557">
    <property type="component" value="Unassembled WGS sequence"/>
</dbReference>
<keyword evidence="6 10" id="KW-0328">Glycosyltransferase</keyword>
<accession>A0ABX2EXI6</accession>
<dbReference type="InterPro" id="IPR002638">
    <property type="entry name" value="Quinolinate_PRibosylTrfase_C"/>
</dbReference>
<keyword evidence="7 10" id="KW-0808">Transferase</keyword>
<evidence type="ECO:0000256" key="6">
    <source>
        <dbReference type="ARBA" id="ARBA00022676"/>
    </source>
</evidence>
<name>A0ABX2EXI6_9PSEU</name>